<evidence type="ECO:0000256" key="2">
    <source>
        <dbReference type="ARBA" id="ARBA00023125"/>
    </source>
</evidence>
<comment type="caution">
    <text evidence="7">The sequence shown here is derived from an EMBL/GenBank/DDBJ whole genome shotgun (WGS) entry which is preliminary data.</text>
</comment>
<dbReference type="InterPro" id="IPR020449">
    <property type="entry name" value="Tscrpt_reg_AraC-type_HTH"/>
</dbReference>
<dbReference type="PROSITE" id="PS00041">
    <property type="entry name" value="HTH_ARAC_FAMILY_1"/>
    <property type="match status" value="1"/>
</dbReference>
<dbReference type="GO" id="GO:0003700">
    <property type="term" value="F:DNA-binding transcription factor activity"/>
    <property type="evidence" value="ECO:0007669"/>
    <property type="project" value="InterPro"/>
</dbReference>
<keyword evidence="2" id="KW-0238">DNA-binding</keyword>
<dbReference type="PROSITE" id="PS01124">
    <property type="entry name" value="HTH_ARAC_FAMILY_2"/>
    <property type="match status" value="1"/>
</dbReference>
<keyword evidence="3" id="KW-0804">Transcription</keyword>
<evidence type="ECO:0000256" key="1">
    <source>
        <dbReference type="ARBA" id="ARBA00023015"/>
    </source>
</evidence>
<evidence type="ECO:0000313" key="8">
    <source>
        <dbReference type="Proteomes" id="UP000247476"/>
    </source>
</evidence>
<evidence type="ECO:0000256" key="4">
    <source>
        <dbReference type="PROSITE-ProRule" id="PRU00169"/>
    </source>
</evidence>
<feature type="domain" description="Response regulatory" evidence="6">
    <location>
        <begin position="3"/>
        <end position="120"/>
    </location>
</feature>
<protein>
    <recommendedName>
        <fullName evidence="9">DNA-binding response regulator</fullName>
    </recommendedName>
</protein>
<dbReference type="Gene3D" id="1.10.10.60">
    <property type="entry name" value="Homeodomain-like"/>
    <property type="match status" value="2"/>
</dbReference>
<dbReference type="SUPFAM" id="SSF46689">
    <property type="entry name" value="Homeodomain-like"/>
    <property type="match status" value="1"/>
</dbReference>
<dbReference type="Pfam" id="PF00072">
    <property type="entry name" value="Response_reg"/>
    <property type="match status" value="1"/>
</dbReference>
<dbReference type="InterPro" id="IPR009057">
    <property type="entry name" value="Homeodomain-like_sf"/>
</dbReference>
<dbReference type="CDD" id="cd17536">
    <property type="entry name" value="REC_YesN-like"/>
    <property type="match status" value="1"/>
</dbReference>
<dbReference type="PANTHER" id="PTHR43280">
    <property type="entry name" value="ARAC-FAMILY TRANSCRIPTIONAL REGULATOR"/>
    <property type="match status" value="1"/>
</dbReference>
<sequence length="489" mass="53335">MYKVVLADDEPWILESLKGTLDWQASGYSIVGEAQNGVEAYELIASLNPDVAFIDIRMPGLNGLELIRKLYEAGSDTLCIVASGYAEFDYAKRAMQYGAVGYCLKPFDREEIAGLLAVAATTLERRRQAVRHELLLLLQERDRPPGAEVERLLDRLGFRWDREAGGAFVAVVRGKDAAAFAMPDGGPVVALRIGSGSTAYVIGRADRAGALARLEASVLPTAEGIGIGAAFADPGALRERIEEAAVASYRSFVGSGEAEIGEAPGERTSDALDANALRLIADGFERKDAKLALGGLSALEAGFRSGRYDIRHARRLYNQVLSSLYRTTNGSSESYVSGFGELASAFGTVYAMLDRLRREIGDSFAGAGGETGGRRGGEETFAQIVRYVRDRFREPISIQDISKTFYMHPNYVSQLFKKELRVTFTKYVTDIRMEYACLLLGTTGLTVSEIAEMAGYADYFYFARAFKKHTGTTPTEYRAKRGAGPSSQH</sequence>
<dbReference type="PANTHER" id="PTHR43280:SF2">
    <property type="entry name" value="HTH-TYPE TRANSCRIPTIONAL REGULATOR EXSA"/>
    <property type="match status" value="1"/>
</dbReference>
<dbReference type="SMART" id="SM00342">
    <property type="entry name" value="HTH_ARAC"/>
    <property type="match status" value="1"/>
</dbReference>
<dbReference type="AlphaFoldDB" id="A0A2V5KC02"/>
<dbReference type="GO" id="GO:0000160">
    <property type="term" value="P:phosphorelay signal transduction system"/>
    <property type="evidence" value="ECO:0007669"/>
    <property type="project" value="InterPro"/>
</dbReference>
<evidence type="ECO:0000259" key="5">
    <source>
        <dbReference type="PROSITE" id="PS01124"/>
    </source>
</evidence>
<feature type="domain" description="HTH araC/xylS-type" evidence="5">
    <location>
        <begin position="382"/>
        <end position="480"/>
    </location>
</feature>
<reference evidence="7 8" key="1">
    <citation type="submission" date="2018-05" db="EMBL/GenBank/DDBJ databases">
        <title>Paenibacillus flagellatus sp. nov., isolated from selenium mineral soil.</title>
        <authorList>
            <person name="Dai X."/>
        </authorList>
    </citation>
    <scope>NUCLEOTIDE SEQUENCE [LARGE SCALE GENOMIC DNA]</scope>
    <source>
        <strain evidence="7 8">DXL2</strain>
    </source>
</reference>
<evidence type="ECO:0000256" key="3">
    <source>
        <dbReference type="ARBA" id="ARBA00023163"/>
    </source>
</evidence>
<accession>A0A2V5KC02</accession>
<dbReference type="GO" id="GO:0043565">
    <property type="term" value="F:sequence-specific DNA binding"/>
    <property type="evidence" value="ECO:0007669"/>
    <property type="project" value="InterPro"/>
</dbReference>
<dbReference type="PRINTS" id="PR00032">
    <property type="entry name" value="HTHARAC"/>
</dbReference>
<dbReference type="RefSeq" id="WP_110838149.1">
    <property type="nucleotide sequence ID" value="NZ_QJVJ01000001.1"/>
</dbReference>
<dbReference type="Pfam" id="PF12833">
    <property type="entry name" value="HTH_18"/>
    <property type="match status" value="1"/>
</dbReference>
<dbReference type="PROSITE" id="PS50110">
    <property type="entry name" value="RESPONSE_REGULATORY"/>
    <property type="match status" value="1"/>
</dbReference>
<keyword evidence="4" id="KW-0597">Phosphoprotein</keyword>
<dbReference type="InterPro" id="IPR001789">
    <property type="entry name" value="Sig_transdc_resp-reg_receiver"/>
</dbReference>
<dbReference type="Gene3D" id="3.40.50.2300">
    <property type="match status" value="1"/>
</dbReference>
<dbReference type="SUPFAM" id="SSF52172">
    <property type="entry name" value="CheY-like"/>
    <property type="match status" value="1"/>
</dbReference>
<keyword evidence="1" id="KW-0805">Transcription regulation</keyword>
<dbReference type="EMBL" id="QJVJ01000001">
    <property type="protein sequence ID" value="PYI57109.1"/>
    <property type="molecule type" value="Genomic_DNA"/>
</dbReference>
<dbReference type="InterPro" id="IPR011006">
    <property type="entry name" value="CheY-like_superfamily"/>
</dbReference>
<evidence type="ECO:0000259" key="6">
    <source>
        <dbReference type="PROSITE" id="PS50110"/>
    </source>
</evidence>
<proteinExistence type="predicted"/>
<name>A0A2V5KC02_9BACL</name>
<dbReference type="SMART" id="SM00448">
    <property type="entry name" value="REC"/>
    <property type="match status" value="1"/>
</dbReference>
<evidence type="ECO:0008006" key="9">
    <source>
        <dbReference type="Google" id="ProtNLM"/>
    </source>
</evidence>
<gene>
    <name evidence="7" type="ORF">DLM86_01295</name>
</gene>
<organism evidence="7 8">
    <name type="scientific">Paenibacillus flagellatus</name>
    <dbReference type="NCBI Taxonomy" id="2211139"/>
    <lineage>
        <taxon>Bacteria</taxon>
        <taxon>Bacillati</taxon>
        <taxon>Bacillota</taxon>
        <taxon>Bacilli</taxon>
        <taxon>Bacillales</taxon>
        <taxon>Paenibacillaceae</taxon>
        <taxon>Paenibacillus</taxon>
    </lineage>
</organism>
<evidence type="ECO:0000313" key="7">
    <source>
        <dbReference type="EMBL" id="PYI57109.1"/>
    </source>
</evidence>
<dbReference type="InterPro" id="IPR018062">
    <property type="entry name" value="HTH_AraC-typ_CS"/>
</dbReference>
<dbReference type="InterPro" id="IPR018060">
    <property type="entry name" value="HTH_AraC"/>
</dbReference>
<feature type="modified residue" description="4-aspartylphosphate" evidence="4">
    <location>
        <position position="55"/>
    </location>
</feature>
<keyword evidence="8" id="KW-1185">Reference proteome</keyword>
<dbReference type="OrthoDB" id="342399at2"/>
<dbReference type="Proteomes" id="UP000247476">
    <property type="component" value="Unassembled WGS sequence"/>
</dbReference>